<dbReference type="Gene3D" id="3.40.50.880">
    <property type="match status" value="1"/>
</dbReference>
<dbReference type="AlphaFoldDB" id="A0A3B0ULF2"/>
<evidence type="ECO:0000256" key="3">
    <source>
        <dbReference type="ARBA" id="ARBA00022749"/>
    </source>
</evidence>
<evidence type="ECO:0000313" key="7">
    <source>
        <dbReference type="EMBL" id="VAW31981.1"/>
    </source>
</evidence>
<dbReference type="GO" id="GO:0005829">
    <property type="term" value="C:cytosol"/>
    <property type="evidence" value="ECO:0007669"/>
    <property type="project" value="TreeGrafter"/>
</dbReference>
<dbReference type="GO" id="GO:0005524">
    <property type="term" value="F:ATP binding"/>
    <property type="evidence" value="ECO:0007669"/>
    <property type="project" value="UniProtKB-KW"/>
</dbReference>
<feature type="domain" description="Glutamine amidotransferase" evidence="6">
    <location>
        <begin position="38"/>
        <end position="223"/>
    </location>
</feature>
<dbReference type="Pfam" id="PF00117">
    <property type="entry name" value="GATase"/>
    <property type="match status" value="1"/>
</dbReference>
<keyword evidence="5" id="KW-0067">ATP-binding</keyword>
<keyword evidence="4" id="KW-0658">Purine biosynthesis</keyword>
<gene>
    <name evidence="7" type="ORF">MNBD_CHLOROFLEXI01-4623</name>
</gene>
<keyword evidence="1" id="KW-0436">Ligase</keyword>
<dbReference type="PANTHER" id="PTHR11922:SF2">
    <property type="entry name" value="GMP SYNTHASE [GLUTAMINE-HYDROLYZING]"/>
    <property type="match status" value="1"/>
</dbReference>
<evidence type="ECO:0000256" key="4">
    <source>
        <dbReference type="ARBA" id="ARBA00022755"/>
    </source>
</evidence>
<dbReference type="EMBL" id="UOEU01000308">
    <property type="protein sequence ID" value="VAW31981.1"/>
    <property type="molecule type" value="Genomic_DNA"/>
</dbReference>
<evidence type="ECO:0000256" key="5">
    <source>
        <dbReference type="ARBA" id="ARBA00022840"/>
    </source>
</evidence>
<sequence length="226" mass="25503">MIIYVDLEHDHLRADLLAGAKSLAACLQAKYRLEEASGQPCLIVRYDQVDPRLVKELGARAVVVSGCFTDFQHYSKDSLAGLQDVFRESSAPLLGFCAGYQMLAKAFAGDIGPIGRISDEVEHDWAGMSYGDGWQQEFDFMPVTIEQNHPLVAGISSEAIFYQQHYWEIKRLPPEFQNLATSSICPIQIIAHRERPLFGVQFHAEKYDDVHPDGRKLLENFFRLAL</sequence>
<dbReference type="PANTHER" id="PTHR11922">
    <property type="entry name" value="GMP SYNTHASE-RELATED"/>
    <property type="match status" value="1"/>
</dbReference>
<protein>
    <recommendedName>
        <fullName evidence="6">Glutamine amidotransferase domain-containing protein</fullName>
    </recommendedName>
</protein>
<evidence type="ECO:0000256" key="2">
    <source>
        <dbReference type="ARBA" id="ARBA00022741"/>
    </source>
</evidence>
<dbReference type="GO" id="GO:0003921">
    <property type="term" value="F:GMP synthase activity"/>
    <property type="evidence" value="ECO:0007669"/>
    <property type="project" value="TreeGrafter"/>
</dbReference>
<accession>A0A3B0ULF2</accession>
<name>A0A3B0ULF2_9ZZZZ</name>
<organism evidence="7">
    <name type="scientific">hydrothermal vent metagenome</name>
    <dbReference type="NCBI Taxonomy" id="652676"/>
    <lineage>
        <taxon>unclassified sequences</taxon>
        <taxon>metagenomes</taxon>
        <taxon>ecological metagenomes</taxon>
    </lineage>
</organism>
<keyword evidence="3" id="KW-0332">GMP biosynthesis</keyword>
<reference evidence="7" key="1">
    <citation type="submission" date="2018-06" db="EMBL/GenBank/DDBJ databases">
        <authorList>
            <person name="Zhirakovskaya E."/>
        </authorList>
    </citation>
    <scope>NUCLEOTIDE SEQUENCE</scope>
</reference>
<dbReference type="SUPFAM" id="SSF52317">
    <property type="entry name" value="Class I glutamine amidotransferase-like"/>
    <property type="match status" value="1"/>
</dbReference>
<dbReference type="PROSITE" id="PS51273">
    <property type="entry name" value="GATASE_TYPE_1"/>
    <property type="match status" value="1"/>
</dbReference>
<dbReference type="InterPro" id="IPR029062">
    <property type="entry name" value="Class_I_gatase-like"/>
</dbReference>
<dbReference type="InterPro" id="IPR017926">
    <property type="entry name" value="GATASE"/>
</dbReference>
<evidence type="ECO:0000256" key="1">
    <source>
        <dbReference type="ARBA" id="ARBA00022598"/>
    </source>
</evidence>
<keyword evidence="2" id="KW-0547">Nucleotide-binding</keyword>
<evidence type="ECO:0000259" key="6">
    <source>
        <dbReference type="Pfam" id="PF00117"/>
    </source>
</evidence>
<proteinExistence type="predicted"/>